<dbReference type="GO" id="GO:0006508">
    <property type="term" value="P:proteolysis"/>
    <property type="evidence" value="ECO:0007669"/>
    <property type="project" value="UniProtKB-KW"/>
</dbReference>
<dbReference type="InterPro" id="IPR001375">
    <property type="entry name" value="Peptidase_S9_cat"/>
</dbReference>
<dbReference type="GO" id="GO:0004252">
    <property type="term" value="F:serine-type endopeptidase activity"/>
    <property type="evidence" value="ECO:0007669"/>
    <property type="project" value="InterPro"/>
</dbReference>
<dbReference type="InterPro" id="IPR023302">
    <property type="entry name" value="Pept_S9A_N"/>
</dbReference>
<accession>A0A1L7RS71</accession>
<dbReference type="PRINTS" id="PR00862">
    <property type="entry name" value="PROLIGOPTASE"/>
</dbReference>
<feature type="region of interest" description="Disordered" evidence="4">
    <location>
        <begin position="1"/>
        <end position="26"/>
    </location>
</feature>
<evidence type="ECO:0000256" key="4">
    <source>
        <dbReference type="SAM" id="MobiDB-lite"/>
    </source>
</evidence>
<dbReference type="Pfam" id="PF02897">
    <property type="entry name" value="Peptidase_S9_N"/>
    <property type="match status" value="1"/>
</dbReference>
<dbReference type="AlphaFoldDB" id="A0A1L7RS71"/>
<dbReference type="RefSeq" id="WP_244671674.1">
    <property type="nucleotide sequence ID" value="NZ_LK995529.1"/>
</dbReference>
<feature type="compositionally biased region" description="Low complexity" evidence="4">
    <location>
        <begin position="1"/>
        <end position="11"/>
    </location>
</feature>
<sequence>MSTLAPPGAASTPPPADGVSESPPDDVVAPAWLYEAGGERATAWVDAHNERTRQEYASSPDFVRLANDLKSVLDCPDRIPAVADRAGMLYNFWTDADHPHGIWRRTSWESYAAGAPSRADRAPAPTSWETLLDLEALNAPGALPAELGCGSGEHLVWGGAQVLTTGPRAGRRALVCLSPGGGDASLTLEYDLDARRLIAPADGGFHRPTSKGTMTWGDDAGESVIVSADFGPGTVSRAGYPRQVRRLRRGQAPDEAEVLVTAGGDAVAAFASRDPWGRTWLTTMPSFQQTCVWLLPDDVDCPTGAASARAALNGAAPAGTVATPDGDTVPAGAIPLEVPEDSLAGVGRDWLTIQLRSPWEAGGVTHPAGTLLGVGLADFLAGRRQLEVLFAPSASSTLLSTAWTAGHLVLTVLDDVATRLEVCTPPARGRGGGPDADTAQNSWGHHWIDLTGAADLPATHTTDGTELRPGRALLSVSATPLRPADTDYLWISASGWTTPSTLAVARLTPSGEMTGMAVVRQAPARFDARGVRVSQHLATSADGTRVPYFQIGRPTSAPAPTLVHAYGAFGKSLMPGYEPVTGKAWLERGGTYVVVNTRGGGEYGPGWHLAGTGAGRRRVVEDLTAVLDSLVARGVTTPEDICLYGSSAGGLLTGEVLARYPERIGAAVLEAPLTDMRRYTQLSAGAAWTAEFGDPDDPEQWAWLREHSPLHLLQTGQAYPPVLLLASAADDRVHPAHARALAHRLEQLGQKVTYFETAAGGHGGGTTHAQQAFVSALMHDFARRHTRRGR</sequence>
<dbReference type="InterPro" id="IPR051167">
    <property type="entry name" value="Prolyl_oligopep/macrocyclase"/>
</dbReference>
<dbReference type="EMBL" id="LK995529">
    <property type="protein sequence ID" value="CED92033.1"/>
    <property type="molecule type" value="Genomic_DNA"/>
</dbReference>
<organism evidence="7">
    <name type="scientific">Actinomyces succiniciruminis</name>
    <dbReference type="NCBI Taxonomy" id="1522002"/>
    <lineage>
        <taxon>Bacteria</taxon>
        <taxon>Bacillati</taxon>
        <taxon>Actinomycetota</taxon>
        <taxon>Actinomycetes</taxon>
        <taxon>Actinomycetales</taxon>
        <taxon>Actinomycetaceae</taxon>
        <taxon>Actinomyces</taxon>
    </lineage>
</organism>
<dbReference type="Pfam" id="PF00326">
    <property type="entry name" value="Peptidase_S9"/>
    <property type="match status" value="1"/>
</dbReference>
<evidence type="ECO:0000256" key="1">
    <source>
        <dbReference type="ARBA" id="ARBA00022670"/>
    </source>
</evidence>
<dbReference type="GO" id="GO:0070012">
    <property type="term" value="F:oligopeptidase activity"/>
    <property type="evidence" value="ECO:0007669"/>
    <property type="project" value="TreeGrafter"/>
</dbReference>
<dbReference type="PANTHER" id="PTHR42881:SF13">
    <property type="entry name" value="PROLYL ENDOPEPTIDASE"/>
    <property type="match status" value="1"/>
</dbReference>
<keyword evidence="1" id="KW-0645">Protease</keyword>
<dbReference type="InterPro" id="IPR029058">
    <property type="entry name" value="AB_hydrolase_fold"/>
</dbReference>
<dbReference type="GO" id="GO:0005829">
    <property type="term" value="C:cytosol"/>
    <property type="evidence" value="ECO:0007669"/>
    <property type="project" value="TreeGrafter"/>
</dbReference>
<feature type="domain" description="Peptidase S9 prolyl oligopeptidase catalytic" evidence="5">
    <location>
        <begin position="585"/>
        <end position="786"/>
    </location>
</feature>
<name>A0A1L7RS71_9ACTO</name>
<dbReference type="SUPFAM" id="SSF50993">
    <property type="entry name" value="Peptidase/esterase 'gauge' domain"/>
    <property type="match status" value="1"/>
</dbReference>
<keyword evidence="3" id="KW-0720">Serine protease</keyword>
<feature type="domain" description="Peptidase S9A N-terminal" evidence="6">
    <location>
        <begin position="31"/>
        <end position="139"/>
    </location>
</feature>
<protein>
    <submittedName>
        <fullName evidence="7">Prolyl endopeptidase</fullName>
    </submittedName>
</protein>
<proteinExistence type="predicted"/>
<dbReference type="Gene3D" id="2.130.10.120">
    <property type="entry name" value="Prolyl oligopeptidase, N-terminal domain"/>
    <property type="match status" value="1"/>
</dbReference>
<dbReference type="PANTHER" id="PTHR42881">
    <property type="entry name" value="PROLYL ENDOPEPTIDASE"/>
    <property type="match status" value="1"/>
</dbReference>
<evidence type="ECO:0000256" key="3">
    <source>
        <dbReference type="ARBA" id="ARBA00022825"/>
    </source>
</evidence>
<evidence type="ECO:0000256" key="2">
    <source>
        <dbReference type="ARBA" id="ARBA00022801"/>
    </source>
</evidence>
<dbReference type="InterPro" id="IPR002470">
    <property type="entry name" value="Peptidase_S9A"/>
</dbReference>
<evidence type="ECO:0000259" key="6">
    <source>
        <dbReference type="Pfam" id="PF02897"/>
    </source>
</evidence>
<dbReference type="Gene3D" id="3.40.50.1820">
    <property type="entry name" value="alpha/beta hydrolase"/>
    <property type="match status" value="1"/>
</dbReference>
<evidence type="ECO:0000259" key="5">
    <source>
        <dbReference type="Pfam" id="PF00326"/>
    </source>
</evidence>
<keyword evidence="2" id="KW-0378">Hydrolase</keyword>
<evidence type="ECO:0000313" key="7">
    <source>
        <dbReference type="EMBL" id="CED92033.1"/>
    </source>
</evidence>
<dbReference type="SUPFAM" id="SSF53474">
    <property type="entry name" value="alpha/beta-Hydrolases"/>
    <property type="match status" value="1"/>
</dbReference>
<reference evidence="7" key="1">
    <citation type="submission" date="2014-07" db="EMBL/GenBank/DDBJ databases">
        <authorList>
            <person name="Zhang J.E."/>
            <person name="Yang H."/>
            <person name="Guo J."/>
            <person name="Deng Z."/>
            <person name="Luo H."/>
            <person name="Luo M."/>
            <person name="Zhao B."/>
        </authorList>
    </citation>
    <scope>NUCLEOTIDE SEQUENCE</scope>
    <source>
        <strain evidence="7">AM4</strain>
    </source>
</reference>
<gene>
    <name evidence="7" type="ORF">AAM4_2201</name>
</gene>